<dbReference type="AlphaFoldDB" id="A0ABD1XJV5"/>
<evidence type="ECO:0000313" key="1">
    <source>
        <dbReference type="EMBL" id="KAL2608186.1"/>
    </source>
</evidence>
<keyword evidence="2" id="KW-1185">Reference proteome</keyword>
<protein>
    <submittedName>
        <fullName evidence="1">Uncharacterized protein</fullName>
    </submittedName>
</protein>
<name>A0ABD1XJV5_9MARC</name>
<gene>
    <name evidence="1" type="ORF">R1flu_026759</name>
</gene>
<reference evidence="1 2" key="1">
    <citation type="submission" date="2024-09" db="EMBL/GenBank/DDBJ databases">
        <title>Chromosome-scale assembly of Riccia fluitans.</title>
        <authorList>
            <person name="Paukszto L."/>
            <person name="Sawicki J."/>
            <person name="Karawczyk K."/>
            <person name="Piernik-Szablinska J."/>
            <person name="Szczecinska M."/>
            <person name="Mazdziarz M."/>
        </authorList>
    </citation>
    <scope>NUCLEOTIDE SEQUENCE [LARGE SCALE GENOMIC DNA]</scope>
    <source>
        <strain evidence="1">Rf_01</strain>
        <tissue evidence="1">Aerial parts of the thallus</tissue>
    </source>
</reference>
<sequence length="122" mass="13089">MRCVAARVCPPFDDFGETLPTRVNSGALELVRSSIGSLPQSVRTPLTVRPGIDPLPGGSRWTAMCDARRGVSLEVGVAKMPRVFLQPIVEHMCALRTEYKGVGAVYSGSSFALIPSVFATPR</sequence>
<dbReference type="Proteomes" id="UP001605036">
    <property type="component" value="Unassembled WGS sequence"/>
</dbReference>
<comment type="caution">
    <text evidence="1">The sequence shown here is derived from an EMBL/GenBank/DDBJ whole genome shotgun (WGS) entry which is preliminary data.</text>
</comment>
<proteinExistence type="predicted"/>
<accession>A0ABD1XJV5</accession>
<evidence type="ECO:0000313" key="2">
    <source>
        <dbReference type="Proteomes" id="UP001605036"/>
    </source>
</evidence>
<organism evidence="1 2">
    <name type="scientific">Riccia fluitans</name>
    <dbReference type="NCBI Taxonomy" id="41844"/>
    <lineage>
        <taxon>Eukaryota</taxon>
        <taxon>Viridiplantae</taxon>
        <taxon>Streptophyta</taxon>
        <taxon>Embryophyta</taxon>
        <taxon>Marchantiophyta</taxon>
        <taxon>Marchantiopsida</taxon>
        <taxon>Marchantiidae</taxon>
        <taxon>Marchantiales</taxon>
        <taxon>Ricciaceae</taxon>
        <taxon>Riccia</taxon>
    </lineage>
</organism>
<dbReference type="EMBL" id="JBHFFA010000008">
    <property type="protein sequence ID" value="KAL2608186.1"/>
    <property type="molecule type" value="Genomic_DNA"/>
</dbReference>